<accession>A0A0F9AFT6</accession>
<comment type="caution">
    <text evidence="1">The sequence shown here is derived from an EMBL/GenBank/DDBJ whole genome shotgun (WGS) entry which is preliminary data.</text>
</comment>
<dbReference type="Gene3D" id="3.30.420.280">
    <property type="match status" value="1"/>
</dbReference>
<feature type="non-terminal residue" evidence="1">
    <location>
        <position position="455"/>
    </location>
</feature>
<protein>
    <submittedName>
        <fullName evidence="1">Uncharacterized protein</fullName>
    </submittedName>
</protein>
<evidence type="ECO:0000313" key="1">
    <source>
        <dbReference type="EMBL" id="KKL08389.1"/>
    </source>
</evidence>
<dbReference type="EMBL" id="LAZR01042893">
    <property type="protein sequence ID" value="KKL08389.1"/>
    <property type="molecule type" value="Genomic_DNA"/>
</dbReference>
<reference evidence="1" key="1">
    <citation type="journal article" date="2015" name="Nature">
        <title>Complex archaea that bridge the gap between prokaryotes and eukaryotes.</title>
        <authorList>
            <person name="Spang A."/>
            <person name="Saw J.H."/>
            <person name="Jorgensen S.L."/>
            <person name="Zaremba-Niedzwiedzka K."/>
            <person name="Martijn J."/>
            <person name="Lind A.E."/>
            <person name="van Eijk R."/>
            <person name="Schleper C."/>
            <person name="Guy L."/>
            <person name="Ettema T.J."/>
        </authorList>
    </citation>
    <scope>NUCLEOTIDE SEQUENCE</scope>
</reference>
<name>A0A0F9AFT6_9ZZZZ</name>
<gene>
    <name evidence="1" type="ORF">LCGC14_2576340</name>
</gene>
<dbReference type="AlphaFoldDB" id="A0A0F9AFT6"/>
<sequence>MLWRWRLLARESKEELQVLLQEAARRKSRRKIDSFYPETGPLRRELYPKHLAFMAAGKTFRERGFRAAHRVGKTEGTGGCELTYHLTGLYPSWWEGRRFKKAVKCWASGDTNQTTRDILQAKLMGEISDIGTGLIPGDSIVDWKRKATSVPNTIETVYVKHSSGGISVLGFKSYEQGVRAFFGTEQDVILLDEEPSMDIYTQCLIRTMTTDGLVLLTWTPLKGMSEVVLEFMPDGREPEPGVTGKFLIGATWEDAPHLSEKQKKSLWGSIPVRLRDAMTRGIPSLGSGAIYPIDEEELLVDDFEIPAHWPRAFSLDVGWNCTAVLWGAWDRESGVLYLYSEHKMGEEIPLIHVDAIKARGKWINGVADPGAMASSQKDGEKLFDEYVKLGLSLSLADNAVEAGIHCVWMLMVTGKLKVFRSLVRWKGEYGRYQRDEKGKVVKENDHLMDTMRYLV</sequence>
<proteinExistence type="predicted"/>
<dbReference type="Pfam" id="PF03237">
    <property type="entry name" value="Terminase_6N"/>
    <property type="match status" value="1"/>
</dbReference>
<organism evidence="1">
    <name type="scientific">marine sediment metagenome</name>
    <dbReference type="NCBI Taxonomy" id="412755"/>
    <lineage>
        <taxon>unclassified sequences</taxon>
        <taxon>metagenomes</taxon>
        <taxon>ecological metagenomes</taxon>
    </lineage>
</organism>